<evidence type="ECO:0000313" key="8">
    <source>
        <dbReference type="Proteomes" id="UP000429523"/>
    </source>
</evidence>
<dbReference type="Proteomes" id="UP000440367">
    <property type="component" value="Unassembled WGS sequence"/>
</dbReference>
<dbReference type="EMBL" id="QXGA01000395">
    <property type="protein sequence ID" value="KAE9146635.1"/>
    <property type="molecule type" value="Genomic_DNA"/>
</dbReference>
<dbReference type="Proteomes" id="UP000441208">
    <property type="component" value="Unassembled WGS sequence"/>
</dbReference>
<dbReference type="EMBL" id="QXGB01000414">
    <property type="protein sequence ID" value="KAE9215873.1"/>
    <property type="molecule type" value="Genomic_DNA"/>
</dbReference>
<evidence type="ECO:0000313" key="2">
    <source>
        <dbReference type="EMBL" id="KAE9117204.1"/>
    </source>
</evidence>
<evidence type="ECO:0000313" key="9">
    <source>
        <dbReference type="Proteomes" id="UP000433483"/>
    </source>
</evidence>
<dbReference type="EMBL" id="QXGF01000464">
    <property type="protein sequence ID" value="KAE8939823.1"/>
    <property type="molecule type" value="Genomic_DNA"/>
</dbReference>
<proteinExistence type="predicted"/>
<name>A0A6A4A238_9STRA</name>
<evidence type="ECO:0000313" key="3">
    <source>
        <dbReference type="EMBL" id="KAE9146635.1"/>
    </source>
</evidence>
<evidence type="ECO:0000313" key="14">
    <source>
        <dbReference type="Proteomes" id="UP000476176"/>
    </source>
</evidence>
<dbReference type="Proteomes" id="UP000476176">
    <property type="component" value="Unassembled WGS sequence"/>
</dbReference>
<reference evidence="8 9" key="1">
    <citation type="submission" date="2018-08" db="EMBL/GenBank/DDBJ databases">
        <title>Genomic investigation of the strawberry pathogen Phytophthora fragariae indicates pathogenicity is determined by transcriptional variation in three key races.</title>
        <authorList>
            <person name="Adams T.M."/>
            <person name="Armitage A.D."/>
            <person name="Sobczyk M.K."/>
            <person name="Bates H.J."/>
            <person name="Dunwell J.M."/>
            <person name="Nellist C.F."/>
            <person name="Harrison R.J."/>
        </authorList>
    </citation>
    <scope>NUCLEOTIDE SEQUENCE [LARGE SCALE GENOMIC DNA]</scope>
    <source>
        <strain evidence="7 10">A4</strain>
        <strain evidence="6 11">BC-1</strain>
        <strain evidence="5 14">BC-23</strain>
        <strain evidence="4 9">NOV-27</strain>
        <strain evidence="3 12">NOV-5</strain>
        <strain evidence="2 13">NOV-71</strain>
        <strain evidence="1 8">NOV-9</strain>
    </source>
</reference>
<evidence type="ECO:0000313" key="5">
    <source>
        <dbReference type="EMBL" id="KAE9245987.1"/>
    </source>
</evidence>
<evidence type="ECO:0000313" key="10">
    <source>
        <dbReference type="Proteomes" id="UP000437068"/>
    </source>
</evidence>
<gene>
    <name evidence="7" type="ORF">PF001_g5391</name>
    <name evidence="6" type="ORF">PF002_g6900</name>
    <name evidence="5" type="ORF">PF004_g5014</name>
    <name evidence="4" type="ORF">PF005_g9273</name>
    <name evidence="3" type="ORF">PF006_g8612</name>
    <name evidence="2" type="ORF">PF007_g9368</name>
    <name evidence="1" type="ORF">PF009_g10349</name>
</gene>
<evidence type="ECO:0000313" key="12">
    <source>
        <dbReference type="Proteomes" id="UP000440732"/>
    </source>
</evidence>
<evidence type="ECO:0000313" key="7">
    <source>
        <dbReference type="EMBL" id="KAE9320496.1"/>
    </source>
</evidence>
<protein>
    <submittedName>
        <fullName evidence="6">Uncharacterized protein</fullName>
    </submittedName>
</protein>
<comment type="caution">
    <text evidence="6">The sequence shown here is derived from an EMBL/GenBank/DDBJ whole genome shotgun (WGS) entry which is preliminary data.</text>
</comment>
<dbReference type="Proteomes" id="UP000440732">
    <property type="component" value="Unassembled WGS sequence"/>
</dbReference>
<organism evidence="6 11">
    <name type="scientific">Phytophthora fragariae</name>
    <dbReference type="NCBI Taxonomy" id="53985"/>
    <lineage>
        <taxon>Eukaryota</taxon>
        <taxon>Sar</taxon>
        <taxon>Stramenopiles</taxon>
        <taxon>Oomycota</taxon>
        <taxon>Peronosporomycetes</taxon>
        <taxon>Peronosporales</taxon>
        <taxon>Peronosporaceae</taxon>
        <taxon>Phytophthora</taxon>
    </lineage>
</organism>
<dbReference type="AlphaFoldDB" id="A0A6A4A238"/>
<evidence type="ECO:0000313" key="11">
    <source>
        <dbReference type="Proteomes" id="UP000440367"/>
    </source>
</evidence>
<sequence>MWRLPATWFCATCSDTGAFRSTENWFPPAQPHFRFHISAWGQKARVDGFVKPLQVDETWSIPILKAQPCLTKSGTRVVAGNQVCC</sequence>
<evidence type="ECO:0000313" key="4">
    <source>
        <dbReference type="EMBL" id="KAE9215873.1"/>
    </source>
</evidence>
<dbReference type="EMBL" id="QXGE01000199">
    <property type="protein sequence ID" value="KAE9320496.1"/>
    <property type="molecule type" value="Genomic_DNA"/>
</dbReference>
<keyword evidence="9" id="KW-1185">Reference proteome</keyword>
<dbReference type="Proteomes" id="UP000433483">
    <property type="component" value="Unassembled WGS sequence"/>
</dbReference>
<evidence type="ECO:0000313" key="13">
    <source>
        <dbReference type="Proteomes" id="UP000441208"/>
    </source>
</evidence>
<dbReference type="Proteomes" id="UP000429523">
    <property type="component" value="Unassembled WGS sequence"/>
</dbReference>
<dbReference type="Proteomes" id="UP000437068">
    <property type="component" value="Unassembled WGS sequence"/>
</dbReference>
<accession>A0A6A4A238</accession>
<evidence type="ECO:0000313" key="1">
    <source>
        <dbReference type="EMBL" id="KAE8939823.1"/>
    </source>
</evidence>
<dbReference type="EMBL" id="QXGD01000247">
    <property type="protein sequence ID" value="KAE9246134.1"/>
    <property type="molecule type" value="Genomic_DNA"/>
</dbReference>
<evidence type="ECO:0000313" key="6">
    <source>
        <dbReference type="EMBL" id="KAE9246134.1"/>
    </source>
</evidence>
<dbReference type="EMBL" id="QXFZ01000419">
    <property type="protein sequence ID" value="KAE9117204.1"/>
    <property type="molecule type" value="Genomic_DNA"/>
</dbReference>
<dbReference type="EMBL" id="QXGC01000180">
    <property type="protein sequence ID" value="KAE9245987.1"/>
    <property type="molecule type" value="Genomic_DNA"/>
</dbReference>